<dbReference type="PANTHER" id="PTHR21621:SF0">
    <property type="entry name" value="BETA-CITRYLGLUTAMATE SYNTHASE B-RELATED"/>
    <property type="match status" value="1"/>
</dbReference>
<feature type="compositionally biased region" description="Polar residues" evidence="1">
    <location>
        <begin position="392"/>
        <end position="403"/>
    </location>
</feature>
<comment type="caution">
    <text evidence="3">The sequence shown here is derived from an EMBL/GenBank/DDBJ whole genome shotgun (WGS) entry which is preliminary data.</text>
</comment>
<dbReference type="Gene3D" id="3.30.470.20">
    <property type="entry name" value="ATP-grasp fold, B domain"/>
    <property type="match status" value="1"/>
</dbReference>
<evidence type="ECO:0000313" key="3">
    <source>
        <dbReference type="EMBL" id="GAA2117464.1"/>
    </source>
</evidence>
<accession>A0ABP5JFW2</accession>
<dbReference type="SUPFAM" id="SSF56059">
    <property type="entry name" value="Glutathione synthetase ATP-binding domain-like"/>
    <property type="match status" value="1"/>
</dbReference>
<dbReference type="InterPro" id="IPR047778">
    <property type="entry name" value="STM4014-like"/>
</dbReference>
<reference evidence="4" key="1">
    <citation type="journal article" date="2019" name="Int. J. Syst. Evol. Microbiol.">
        <title>The Global Catalogue of Microorganisms (GCM) 10K type strain sequencing project: providing services to taxonomists for standard genome sequencing and annotation.</title>
        <authorList>
            <consortium name="The Broad Institute Genomics Platform"/>
            <consortium name="The Broad Institute Genome Sequencing Center for Infectious Disease"/>
            <person name="Wu L."/>
            <person name="Ma J."/>
        </authorList>
    </citation>
    <scope>NUCLEOTIDE SEQUENCE [LARGE SCALE GENOMIC DNA]</scope>
    <source>
        <strain evidence="4">JCM 14559</strain>
    </source>
</reference>
<dbReference type="EMBL" id="BAAANS010000058">
    <property type="protein sequence ID" value="GAA2117464.1"/>
    <property type="molecule type" value="Genomic_DNA"/>
</dbReference>
<evidence type="ECO:0000259" key="2">
    <source>
        <dbReference type="Pfam" id="PF00884"/>
    </source>
</evidence>
<dbReference type="InterPro" id="IPR000917">
    <property type="entry name" value="Sulfatase_N"/>
</dbReference>
<dbReference type="Gene3D" id="3.40.720.10">
    <property type="entry name" value="Alkaline Phosphatase, subunit A"/>
    <property type="match status" value="1"/>
</dbReference>
<dbReference type="PANTHER" id="PTHR21621">
    <property type="entry name" value="RIBOSOMAL PROTEIN S6 MODIFICATION PROTEIN"/>
    <property type="match status" value="1"/>
</dbReference>
<evidence type="ECO:0000256" key="1">
    <source>
        <dbReference type="SAM" id="MobiDB-lite"/>
    </source>
</evidence>
<dbReference type="InterPro" id="IPR017850">
    <property type="entry name" value="Alkaline_phosphatase_core_sf"/>
</dbReference>
<proteinExistence type="predicted"/>
<dbReference type="SUPFAM" id="SSF53649">
    <property type="entry name" value="Alkaline phosphatase-like"/>
    <property type="match status" value="1"/>
</dbReference>
<dbReference type="InterPro" id="IPR047838">
    <property type="entry name" value="STM4013-like"/>
</dbReference>
<evidence type="ECO:0000313" key="4">
    <source>
        <dbReference type="Proteomes" id="UP001500897"/>
    </source>
</evidence>
<sequence>MTSHQPSPLVVLGCPGHRRVTLFAAAARAAGRPEPAVLPWSDLLRGRYELPPGAVVRLDSPGEDPEADRLLRGPVLGPGYAATRVEGGPAWYAGVTAALRGLAARPGVRLLGDPDEIAVMFDKRRTHARLAAAGVPVPPALPGGLPSGFEELRERLAAAGMRRVFLKPVHGSSASGVVALEFGPRGRVQATTSVELAPGGLHNSLAVRRYRSAAEVAELVDRLAPEGLHVERWIPKSGQHGRAADLRVLVVGGRATHAVVRTSRHPMTNLHLGGARGGTDLARAAAGEHWPELLATAEAAARCFPHAPMVGVDLLPHSHWQRAAVAEVNAFGDLLPNLPGLPEGPAAGLDTYAAQLASPAYAFRGSAERAHRGSGNGEPGAADGALPERASASGSVQARSSTDLRWAPAVSSTDSPFPEPLVSPHGIPDMNEVVGSHDLLLVTLDTLRFDVAAELFAAGRLPNLAKVLPPAGWERRHSPGSFTYAAHQAILAGFLPTPASPDGPHPRLFAARFAGSETTESRTWVFDAPDLPTALAGAGYRTVCIGGVGFFNKRGPLGSVLPGLFQESHWAPELGVPSPTSFESQVAVAERVAAEQPPDRPLFLFLNVSALHQPNWFHLPGATRADGDSRETHAAALEYVDAHVGRLFAAMSARRPCFAIVCSDHGTAYGEDGYTGHRIGHEVVWTVPYAHFFLPAGPSRES</sequence>
<feature type="domain" description="Sulfatase N-terminal" evidence="2">
    <location>
        <begin position="529"/>
        <end position="681"/>
    </location>
</feature>
<dbReference type="Pfam" id="PF00884">
    <property type="entry name" value="Sulfatase"/>
    <property type="match status" value="1"/>
</dbReference>
<name>A0ABP5JFW2_9ACTN</name>
<keyword evidence="4" id="KW-1185">Reference proteome</keyword>
<gene>
    <name evidence="3" type="ORF">GCM10009759_63830</name>
</gene>
<organism evidence="3 4">
    <name type="scientific">Kitasatospora saccharophila</name>
    <dbReference type="NCBI Taxonomy" id="407973"/>
    <lineage>
        <taxon>Bacteria</taxon>
        <taxon>Bacillati</taxon>
        <taxon>Actinomycetota</taxon>
        <taxon>Actinomycetes</taxon>
        <taxon>Kitasatosporales</taxon>
        <taxon>Streptomycetaceae</taxon>
        <taxon>Kitasatospora</taxon>
    </lineage>
</organism>
<dbReference type="NCBIfam" id="NF038074">
    <property type="entry name" value="fam_STM4014"/>
    <property type="match status" value="1"/>
</dbReference>
<dbReference type="NCBIfam" id="NF038075">
    <property type="entry name" value="fam_STM4013"/>
    <property type="match status" value="1"/>
</dbReference>
<protein>
    <recommendedName>
        <fullName evidence="2">Sulfatase N-terminal domain-containing protein</fullName>
    </recommendedName>
</protein>
<feature type="region of interest" description="Disordered" evidence="1">
    <location>
        <begin position="367"/>
        <end position="417"/>
    </location>
</feature>
<dbReference type="Proteomes" id="UP001500897">
    <property type="component" value="Unassembled WGS sequence"/>
</dbReference>